<name>A0A1Y3V692_BACUN</name>
<dbReference type="Pfam" id="PF13807">
    <property type="entry name" value="GNVR"/>
    <property type="match status" value="1"/>
</dbReference>
<evidence type="ECO:0000256" key="6">
    <source>
        <dbReference type="ARBA" id="ARBA00022519"/>
    </source>
</evidence>
<evidence type="ECO:0000256" key="3">
    <source>
        <dbReference type="ARBA" id="ARBA00008883"/>
    </source>
</evidence>
<dbReference type="GO" id="GO:0005886">
    <property type="term" value="C:plasma membrane"/>
    <property type="evidence" value="ECO:0007669"/>
    <property type="project" value="UniProtKB-SubCell"/>
</dbReference>
<dbReference type="GO" id="GO:0004715">
    <property type="term" value="F:non-membrane spanning protein tyrosine kinase activity"/>
    <property type="evidence" value="ECO:0007669"/>
    <property type="project" value="UniProtKB-EC"/>
</dbReference>
<keyword evidence="13 16" id="KW-0472">Membrane</keyword>
<evidence type="ECO:0000256" key="2">
    <source>
        <dbReference type="ARBA" id="ARBA00007316"/>
    </source>
</evidence>
<sequence>MIEKKTAVGKPADDFIRIQDLWGMFVPRWHWFALSLFAALAVAAFYLLSTPNIYTRTAAILVKDDTKSGSSTTMSEFSDLGIFKSNTNINNELLTLKSPTLMTEVVRRLGLNETYTVRKGLKDVGLYKSNPVAVSYRHQDETPVSFKIDFSSKEEFTISDVMIDGEELETEFSGKMGDSIRMEVGTFVINPTKYWNDSFVGTSIRYNKGSVRAVTDYYATALRADLGNEDATIINLSIDDVSIPKAEDILNTLIEVYNEKWIQDKNQIAVSTSQFIGDRLSVIESELGNVDENIAGYKSEHLLPDVQAASSLYLSQSAENKKELLALNSQLSTAQYIRRELNNKELSQLLPTNSGIANVNIESQIGEYNTMVLDRNRLIANSSEKNPLAKDMANSLQSMQRTIIQSVDNLIVSLNTQIRSIRQQEAATTSQLASNPNQAKYLLSVERQQKVKEELYLYLLQKREENELSQAFTAYNTRVITAPRGSMFPTAPRKMNILLVAFAIGLLVPAVIIFMKENMNTKVRGRKDLEDLSIPFIGEIPQYFSKERKQGFKRKKQSYMKTIVVKEGSRDIINEAFRVLRSNMDFMAGKDKGQNVFVLTSFNPGSGKSFLTMNIAMSFAIKKKRILVIDGDLRHGSVSSYVDSPRIGLSDYLGNRVENWKEIIVADKKYDNLHILPIGTVPPNPTELLEDGKLATLIGALRGEYDYIFIDCPPIDIVADAQIIEKLADRTIFVVRSGLLDRGMLPELENIYQEKRFRNLSVILNGTESAGGRYSYRYGYRGYRYGYHNGYSSYYGSKGEMGGGKWLVIK</sequence>
<gene>
    <name evidence="20" type="ORF">B5G17_04010</name>
</gene>
<evidence type="ECO:0000259" key="19">
    <source>
        <dbReference type="Pfam" id="PF13807"/>
    </source>
</evidence>
<evidence type="ECO:0000256" key="9">
    <source>
        <dbReference type="ARBA" id="ARBA00022741"/>
    </source>
</evidence>
<proteinExistence type="inferred from homology"/>
<evidence type="ECO:0000256" key="4">
    <source>
        <dbReference type="ARBA" id="ARBA00011903"/>
    </source>
</evidence>
<keyword evidence="14" id="KW-0829">Tyrosine-protein kinase</keyword>
<evidence type="ECO:0000256" key="15">
    <source>
        <dbReference type="ARBA" id="ARBA00051245"/>
    </source>
</evidence>
<evidence type="ECO:0000256" key="14">
    <source>
        <dbReference type="ARBA" id="ARBA00023137"/>
    </source>
</evidence>
<evidence type="ECO:0000256" key="7">
    <source>
        <dbReference type="ARBA" id="ARBA00022679"/>
    </source>
</evidence>
<feature type="domain" description="AAA" evidence="18">
    <location>
        <begin position="602"/>
        <end position="715"/>
    </location>
</feature>
<evidence type="ECO:0000256" key="12">
    <source>
        <dbReference type="ARBA" id="ARBA00022989"/>
    </source>
</evidence>
<dbReference type="InterPro" id="IPR003856">
    <property type="entry name" value="LPS_length_determ_N"/>
</dbReference>
<dbReference type="FunFam" id="3.40.50.300:FF:000527">
    <property type="entry name" value="Tyrosine-protein kinase etk"/>
    <property type="match status" value="1"/>
</dbReference>
<dbReference type="InterPro" id="IPR032807">
    <property type="entry name" value="GNVR"/>
</dbReference>
<dbReference type="InterPro" id="IPR027417">
    <property type="entry name" value="P-loop_NTPase"/>
</dbReference>
<keyword evidence="6" id="KW-0997">Cell inner membrane</keyword>
<dbReference type="RefSeq" id="WP_087332165.1">
    <property type="nucleotide sequence ID" value="NZ_NFHS01000002.1"/>
</dbReference>
<dbReference type="PANTHER" id="PTHR32309:SF13">
    <property type="entry name" value="FERRIC ENTEROBACTIN TRANSPORT PROTEIN FEPE"/>
    <property type="match status" value="1"/>
</dbReference>
<keyword evidence="9" id="KW-0547">Nucleotide-binding</keyword>
<protein>
    <recommendedName>
        <fullName evidence="4">non-specific protein-tyrosine kinase</fullName>
        <ecNumber evidence="4">2.7.10.2</ecNumber>
    </recommendedName>
</protein>
<dbReference type="AlphaFoldDB" id="A0A1Y3V692"/>
<dbReference type="Pfam" id="PF02706">
    <property type="entry name" value="Wzz"/>
    <property type="match status" value="1"/>
</dbReference>
<evidence type="ECO:0000256" key="11">
    <source>
        <dbReference type="ARBA" id="ARBA00022840"/>
    </source>
</evidence>
<evidence type="ECO:0000313" key="20">
    <source>
        <dbReference type="EMBL" id="OUN56105.1"/>
    </source>
</evidence>
<dbReference type="PANTHER" id="PTHR32309">
    <property type="entry name" value="TYROSINE-PROTEIN KINASE"/>
    <property type="match status" value="1"/>
</dbReference>
<dbReference type="InterPro" id="IPR005702">
    <property type="entry name" value="Wzc-like_C"/>
</dbReference>
<dbReference type="GO" id="GO:0005524">
    <property type="term" value="F:ATP binding"/>
    <property type="evidence" value="ECO:0007669"/>
    <property type="project" value="UniProtKB-KW"/>
</dbReference>
<evidence type="ECO:0000256" key="10">
    <source>
        <dbReference type="ARBA" id="ARBA00022777"/>
    </source>
</evidence>
<keyword evidence="7" id="KW-0808">Transferase</keyword>
<dbReference type="Gene3D" id="3.40.50.300">
    <property type="entry name" value="P-loop containing nucleotide triphosphate hydrolases"/>
    <property type="match status" value="1"/>
</dbReference>
<evidence type="ECO:0000256" key="1">
    <source>
        <dbReference type="ARBA" id="ARBA00004429"/>
    </source>
</evidence>
<feature type="transmembrane region" description="Helical" evidence="16">
    <location>
        <begin position="497"/>
        <end position="515"/>
    </location>
</feature>
<organism evidence="20 21">
    <name type="scientific">Bacteroides uniformis</name>
    <dbReference type="NCBI Taxonomy" id="820"/>
    <lineage>
        <taxon>Bacteria</taxon>
        <taxon>Pseudomonadati</taxon>
        <taxon>Bacteroidota</taxon>
        <taxon>Bacteroidia</taxon>
        <taxon>Bacteroidales</taxon>
        <taxon>Bacteroidaceae</taxon>
        <taxon>Bacteroides</taxon>
    </lineage>
</organism>
<evidence type="ECO:0000259" key="17">
    <source>
        <dbReference type="Pfam" id="PF02706"/>
    </source>
</evidence>
<dbReference type="SUPFAM" id="SSF52540">
    <property type="entry name" value="P-loop containing nucleoside triphosphate hydrolases"/>
    <property type="match status" value="1"/>
</dbReference>
<evidence type="ECO:0000256" key="5">
    <source>
        <dbReference type="ARBA" id="ARBA00022475"/>
    </source>
</evidence>
<dbReference type="Pfam" id="PF13614">
    <property type="entry name" value="AAA_31"/>
    <property type="match status" value="1"/>
</dbReference>
<feature type="domain" description="Polysaccharide chain length determinant N-terminal" evidence="17">
    <location>
        <begin position="16"/>
        <end position="108"/>
    </location>
</feature>
<accession>A0A1Y3V692</accession>
<dbReference type="Proteomes" id="UP000196329">
    <property type="component" value="Unassembled WGS sequence"/>
</dbReference>
<evidence type="ECO:0000256" key="8">
    <source>
        <dbReference type="ARBA" id="ARBA00022692"/>
    </source>
</evidence>
<evidence type="ECO:0000256" key="13">
    <source>
        <dbReference type="ARBA" id="ARBA00023136"/>
    </source>
</evidence>
<evidence type="ECO:0000256" key="16">
    <source>
        <dbReference type="SAM" id="Phobius"/>
    </source>
</evidence>
<dbReference type="GO" id="GO:0042802">
    <property type="term" value="F:identical protein binding"/>
    <property type="evidence" value="ECO:0007669"/>
    <property type="project" value="UniProtKB-ARBA"/>
</dbReference>
<evidence type="ECO:0000259" key="18">
    <source>
        <dbReference type="Pfam" id="PF13614"/>
    </source>
</evidence>
<dbReference type="InterPro" id="IPR050445">
    <property type="entry name" value="Bact_polysacc_biosynth/exp"/>
</dbReference>
<feature type="transmembrane region" description="Helical" evidence="16">
    <location>
        <begin position="29"/>
        <end position="48"/>
    </location>
</feature>
<evidence type="ECO:0000313" key="21">
    <source>
        <dbReference type="Proteomes" id="UP000196329"/>
    </source>
</evidence>
<comment type="caution">
    <text evidence="20">The sequence shown here is derived from an EMBL/GenBank/DDBJ whole genome shotgun (WGS) entry which is preliminary data.</text>
</comment>
<feature type="domain" description="Tyrosine-protein kinase G-rich" evidence="19">
    <location>
        <begin position="440"/>
        <end position="517"/>
    </location>
</feature>
<keyword evidence="10" id="KW-0418">Kinase</keyword>
<keyword evidence="12 16" id="KW-1133">Transmembrane helix</keyword>
<keyword evidence="5" id="KW-1003">Cell membrane</keyword>
<reference evidence="21" key="1">
    <citation type="submission" date="2017-04" db="EMBL/GenBank/DDBJ databases">
        <title>Function of individual gut microbiota members based on whole genome sequencing of pure cultures obtained from chicken caecum.</title>
        <authorList>
            <person name="Medvecky M."/>
            <person name="Cejkova D."/>
            <person name="Polansky O."/>
            <person name="Karasova D."/>
            <person name="Kubasova T."/>
            <person name="Cizek A."/>
            <person name="Rychlik I."/>
        </authorList>
    </citation>
    <scope>NUCLEOTIDE SEQUENCE [LARGE SCALE GENOMIC DNA]</scope>
    <source>
        <strain evidence="21">An67</strain>
    </source>
</reference>
<dbReference type="EMBL" id="NFHS01000002">
    <property type="protein sequence ID" value="OUN56105.1"/>
    <property type="molecule type" value="Genomic_DNA"/>
</dbReference>
<keyword evidence="11" id="KW-0067">ATP-binding</keyword>
<comment type="subcellular location">
    <subcellularLocation>
        <location evidence="1">Cell inner membrane</location>
        <topology evidence="1">Multi-pass membrane protein</topology>
    </subcellularLocation>
</comment>
<keyword evidence="8 16" id="KW-0812">Transmembrane</keyword>
<dbReference type="NCBIfam" id="TIGR01007">
    <property type="entry name" value="eps_fam"/>
    <property type="match status" value="1"/>
</dbReference>
<dbReference type="InterPro" id="IPR025669">
    <property type="entry name" value="AAA_dom"/>
</dbReference>
<dbReference type="CDD" id="cd05387">
    <property type="entry name" value="BY-kinase"/>
    <property type="match status" value="1"/>
</dbReference>
<comment type="similarity">
    <text evidence="3">Belongs to the etk/wzc family.</text>
</comment>
<comment type="catalytic activity">
    <reaction evidence="15">
        <text>L-tyrosyl-[protein] + ATP = O-phospho-L-tyrosyl-[protein] + ADP + H(+)</text>
        <dbReference type="Rhea" id="RHEA:10596"/>
        <dbReference type="Rhea" id="RHEA-COMP:10136"/>
        <dbReference type="Rhea" id="RHEA-COMP:20101"/>
        <dbReference type="ChEBI" id="CHEBI:15378"/>
        <dbReference type="ChEBI" id="CHEBI:30616"/>
        <dbReference type="ChEBI" id="CHEBI:46858"/>
        <dbReference type="ChEBI" id="CHEBI:61978"/>
        <dbReference type="ChEBI" id="CHEBI:456216"/>
        <dbReference type="EC" id="2.7.10.2"/>
    </reaction>
</comment>
<comment type="similarity">
    <text evidence="2">Belongs to the CpsD/CapB family.</text>
</comment>
<dbReference type="EC" id="2.7.10.2" evidence="4"/>